<gene>
    <name evidence="2" type="ORF">FisN_29Lu029</name>
</gene>
<accession>A0A1Z5JM12</accession>
<comment type="caution">
    <text evidence="2">The sequence shown here is derived from an EMBL/GenBank/DDBJ whole genome shotgun (WGS) entry which is preliminary data.</text>
</comment>
<evidence type="ECO:0000313" key="3">
    <source>
        <dbReference type="Proteomes" id="UP000198406"/>
    </source>
</evidence>
<dbReference type="Proteomes" id="UP000198406">
    <property type="component" value="Unassembled WGS sequence"/>
</dbReference>
<proteinExistence type="predicted"/>
<dbReference type="InParanoid" id="A0A1Z5JM12"/>
<dbReference type="EMBL" id="BDSP01000084">
    <property type="protein sequence ID" value="GAX14821.1"/>
    <property type="molecule type" value="Genomic_DNA"/>
</dbReference>
<sequence>MRPSISCDELERPNMDCVPRVVVIKYASEDRSDKMDMEFDPLDTEPVERMHKINPSTTKRKEDRWSPSLCEKSHIMLPPQRKPSESYQLMLKKSRMAPAKPLRLPSPRKTPRRKLSEKVKTGDLRKPFLLLK</sequence>
<organism evidence="2 3">
    <name type="scientific">Fistulifera solaris</name>
    <name type="common">Oleaginous diatom</name>
    <dbReference type="NCBI Taxonomy" id="1519565"/>
    <lineage>
        <taxon>Eukaryota</taxon>
        <taxon>Sar</taxon>
        <taxon>Stramenopiles</taxon>
        <taxon>Ochrophyta</taxon>
        <taxon>Bacillariophyta</taxon>
        <taxon>Bacillariophyceae</taxon>
        <taxon>Bacillariophycidae</taxon>
        <taxon>Naviculales</taxon>
        <taxon>Naviculaceae</taxon>
        <taxon>Fistulifera</taxon>
    </lineage>
</organism>
<name>A0A1Z5JM12_FISSO</name>
<keyword evidence="3" id="KW-1185">Reference proteome</keyword>
<feature type="compositionally biased region" description="Basic and acidic residues" evidence="1">
    <location>
        <begin position="114"/>
        <end position="126"/>
    </location>
</feature>
<feature type="region of interest" description="Disordered" evidence="1">
    <location>
        <begin position="35"/>
        <end position="132"/>
    </location>
</feature>
<protein>
    <submittedName>
        <fullName evidence="2">Uncharacterized protein</fullName>
    </submittedName>
</protein>
<evidence type="ECO:0000256" key="1">
    <source>
        <dbReference type="SAM" id="MobiDB-lite"/>
    </source>
</evidence>
<evidence type="ECO:0000313" key="2">
    <source>
        <dbReference type="EMBL" id="GAX14821.1"/>
    </source>
</evidence>
<reference evidence="2 3" key="1">
    <citation type="journal article" date="2015" name="Plant Cell">
        <title>Oil accumulation by the oleaginous diatom Fistulifera solaris as revealed by the genome and transcriptome.</title>
        <authorList>
            <person name="Tanaka T."/>
            <person name="Maeda Y."/>
            <person name="Veluchamy A."/>
            <person name="Tanaka M."/>
            <person name="Abida H."/>
            <person name="Marechal E."/>
            <person name="Bowler C."/>
            <person name="Muto M."/>
            <person name="Sunaga Y."/>
            <person name="Tanaka M."/>
            <person name="Yoshino T."/>
            <person name="Taniguchi T."/>
            <person name="Fukuda Y."/>
            <person name="Nemoto M."/>
            <person name="Matsumoto M."/>
            <person name="Wong P.S."/>
            <person name="Aburatani S."/>
            <person name="Fujibuchi W."/>
        </authorList>
    </citation>
    <scope>NUCLEOTIDE SEQUENCE [LARGE SCALE GENOMIC DNA]</scope>
    <source>
        <strain evidence="2 3">JPCC DA0580</strain>
    </source>
</reference>
<dbReference type="AlphaFoldDB" id="A0A1Z5JM12"/>